<dbReference type="Gene3D" id="3.30.450.40">
    <property type="match status" value="1"/>
</dbReference>
<gene>
    <name evidence="9" type="ORF">Ctob_004547</name>
</gene>
<evidence type="ECO:0000259" key="8">
    <source>
        <dbReference type="PROSITE" id="PS50203"/>
    </source>
</evidence>
<keyword evidence="4 6" id="KW-0788">Thiol protease</keyword>
<dbReference type="InterPro" id="IPR022684">
    <property type="entry name" value="Calpain_cysteine_protease"/>
</dbReference>
<feature type="compositionally biased region" description="Polar residues" evidence="7">
    <location>
        <begin position="278"/>
        <end position="287"/>
    </location>
</feature>
<dbReference type="EMBL" id="JWZX01002856">
    <property type="protein sequence ID" value="KOO26404.1"/>
    <property type="molecule type" value="Genomic_DNA"/>
</dbReference>
<feature type="active site" evidence="5 6">
    <location>
        <position position="708"/>
    </location>
</feature>
<sequence length="1290" mass="138590">MSALRAHWAALHRFADGNPRAKPQLVVSTPSPNDGGGALLDFVADELVPDWLATLVSKAASGSRAVIANHATPSLASSAPCSALCVPILDQDGRTPIGTLTLLSNDVKRAWTTDEQQLLLTAGPLLGLHLTQHRLADQALLLDGATKAPDEHGRGRSLTDQAAKLVHEMRGAFAEKLKAQREEHRVQLRQQAAEHEEATRQLHVQVEKLAERVAVAESDAESTRRDAAPPRSSCASPPRRPATPAAATQAPKTPSKRAVPLVDPLGGKLVRSGRPVPSSASTVTSEPKTVRPLLDLPKDSKALSPPPPPNWETTVLSDGQAMLYTALFPAEHTGADGEEEGYAFYVESTGFHEVELDIDFNGSTNLRLERVAGSDDGSFGPLTARVKVPPFERKPLARLVFNGGGDDVSMTYDLSWRIKEPDPKAVAERARDDREAIETALDAVKREWMTIKINSRRERSALPSVDTMRRLIAQSHNGSFLDVEFPPLVESIDGVASPLPSTALMYSWRRPTDFLAIEQPPRVFVDGLLPSDVQQGALGNCWFMCSVAAVAEFPALVRSLFLEAWAEGAPGGPSHDADGVYDLMFNKHGQWVHVRVDDYFPCRPSGGPAFSQANGPELWVLLLEKAYAKLHGSYFSLRSGFGYEALMDLTGAPTIYRRFDEDDVSFADIQRYDRLQCLITCSTPGQDTISEGGDGRLAAAGSGLVPGHAYTLIGTAVLPEGTRYAGARLLKLRNPWGSFEWGGRFSDNSVEMSDPDVRRALYDDASTDEIEEPAADDGTFFMMFDDFKQHFTSIAVCIAHVPPQEGLLGPSGGGEAAQRLRPHQLAMWPDVAAALGRGAVRAKTAGSVERRKTCFTLGGSKAHAVDELAHGVAPAKAYRARDWFTLRVEAPTGANPSARVCCMIGLHQVDERCEGAPKLLDVGLAVLEEFEGELIEHPVEAPDDNGVKRPCSLGSAVQRDVLLIAHLTPGEYIIVPTSSGAPPVYAADVPATEVQGRSAVVDATPELYTPVRRALEHTAFALDADMDGLVGSSDWRQPWAREFAEAACIDVYGYGAAAAANADDAADGGMIDLAEHGGALSAADLSRVLGQQWGGRHGARQRLGRLLRAAGYNAALQPVAADHACVVSVHSTGQVRLEPRPVDEAQHERVMCAIIRAGGKKFVVGKVEVWQLQTQGAVSYAAVNTDPQRAAELTIDCSNSTNMRSDHTMLSSTVKLPPDRTARQARLVLVLVPKDRCEPWTFTAKMSAYVPKQRPTAVDMAAPPPAAARPAPSAAAKPVAVAAAKPMATV</sequence>
<evidence type="ECO:0000256" key="1">
    <source>
        <dbReference type="ARBA" id="ARBA00007623"/>
    </source>
</evidence>
<evidence type="ECO:0000256" key="2">
    <source>
        <dbReference type="ARBA" id="ARBA00022670"/>
    </source>
</evidence>
<proteinExistence type="inferred from homology"/>
<feature type="compositionally biased region" description="Low complexity" evidence="7">
    <location>
        <begin position="229"/>
        <end position="253"/>
    </location>
</feature>
<evidence type="ECO:0000256" key="6">
    <source>
        <dbReference type="PROSITE-ProRule" id="PRU00239"/>
    </source>
</evidence>
<feature type="domain" description="Calpain catalytic" evidence="8">
    <location>
        <begin position="479"/>
        <end position="800"/>
    </location>
</feature>
<protein>
    <submittedName>
        <fullName evidence="9">Calpain family cysteine protease containing protein</fullName>
    </submittedName>
</protein>
<dbReference type="SUPFAM" id="SSF54001">
    <property type="entry name" value="Cysteine proteinases"/>
    <property type="match status" value="1"/>
</dbReference>
<keyword evidence="10" id="KW-1185">Reference proteome</keyword>
<dbReference type="OrthoDB" id="268518at2759"/>
<dbReference type="SUPFAM" id="SSF55781">
    <property type="entry name" value="GAF domain-like"/>
    <property type="match status" value="1"/>
</dbReference>
<feature type="region of interest" description="Disordered" evidence="7">
    <location>
        <begin position="215"/>
        <end position="292"/>
    </location>
</feature>
<comment type="caution">
    <text evidence="9">The sequence shown here is derived from an EMBL/GenBank/DDBJ whole genome shotgun (WGS) entry which is preliminary data.</text>
</comment>
<dbReference type="InterPro" id="IPR029016">
    <property type="entry name" value="GAF-like_dom_sf"/>
</dbReference>
<dbReference type="PROSITE" id="PS00139">
    <property type="entry name" value="THIOL_PROTEASE_CYS"/>
    <property type="match status" value="1"/>
</dbReference>
<dbReference type="InterPro" id="IPR000169">
    <property type="entry name" value="Pept_cys_AS"/>
</dbReference>
<dbReference type="PANTHER" id="PTHR10183:SF379">
    <property type="entry name" value="CALPAIN-5"/>
    <property type="match status" value="1"/>
</dbReference>
<dbReference type="InterPro" id="IPR001300">
    <property type="entry name" value="Peptidase_C2_calpain_cat"/>
</dbReference>
<dbReference type="SMART" id="SM00230">
    <property type="entry name" value="CysPc"/>
    <property type="match status" value="1"/>
</dbReference>
<reference evidence="10" key="1">
    <citation type="journal article" date="2015" name="PLoS Genet.">
        <title>Genome Sequence and Transcriptome Analyses of Chrysochromulina tobin: Metabolic Tools for Enhanced Algal Fitness in the Prominent Order Prymnesiales (Haptophyceae).</title>
        <authorList>
            <person name="Hovde B.T."/>
            <person name="Deodato C.R."/>
            <person name="Hunsperger H.M."/>
            <person name="Ryken S.A."/>
            <person name="Yost W."/>
            <person name="Jha R.K."/>
            <person name="Patterson J."/>
            <person name="Monnat R.J. Jr."/>
            <person name="Barlow S.B."/>
            <person name="Starkenburg S.R."/>
            <person name="Cattolico R.A."/>
        </authorList>
    </citation>
    <scope>NUCLEOTIDE SEQUENCE</scope>
    <source>
        <strain evidence="10">CCMP291</strain>
    </source>
</reference>
<dbReference type="Pfam" id="PF00648">
    <property type="entry name" value="Peptidase_C2"/>
    <property type="match status" value="1"/>
</dbReference>
<evidence type="ECO:0000313" key="9">
    <source>
        <dbReference type="EMBL" id="KOO26404.1"/>
    </source>
</evidence>
<dbReference type="PRINTS" id="PR00704">
    <property type="entry name" value="CALPAIN"/>
</dbReference>
<evidence type="ECO:0000256" key="4">
    <source>
        <dbReference type="ARBA" id="ARBA00022807"/>
    </source>
</evidence>
<feature type="active site" evidence="5 6">
    <location>
        <position position="541"/>
    </location>
</feature>
<evidence type="ECO:0000256" key="3">
    <source>
        <dbReference type="ARBA" id="ARBA00022801"/>
    </source>
</evidence>
<dbReference type="PROSITE" id="PS50203">
    <property type="entry name" value="CALPAIN_CAT"/>
    <property type="match status" value="1"/>
</dbReference>
<name>A0A0M0JIJ7_9EUKA</name>
<evidence type="ECO:0000256" key="5">
    <source>
        <dbReference type="PIRSR" id="PIRSR622684-1"/>
    </source>
</evidence>
<accession>A0A0M0JIJ7</accession>
<comment type="similarity">
    <text evidence="1">Belongs to the peptidase C2 family.</text>
</comment>
<keyword evidence="2 6" id="KW-0645">Protease</keyword>
<dbReference type="CDD" id="cd00044">
    <property type="entry name" value="CysPc"/>
    <property type="match status" value="1"/>
</dbReference>
<evidence type="ECO:0000256" key="7">
    <source>
        <dbReference type="SAM" id="MobiDB-lite"/>
    </source>
</evidence>
<dbReference type="GO" id="GO:0006508">
    <property type="term" value="P:proteolysis"/>
    <property type="evidence" value="ECO:0007669"/>
    <property type="project" value="UniProtKB-KW"/>
</dbReference>
<evidence type="ECO:0000313" key="10">
    <source>
        <dbReference type="Proteomes" id="UP000037460"/>
    </source>
</evidence>
<dbReference type="Proteomes" id="UP000037460">
    <property type="component" value="Unassembled WGS sequence"/>
</dbReference>
<dbReference type="GO" id="GO:0004198">
    <property type="term" value="F:calcium-dependent cysteine-type endopeptidase activity"/>
    <property type="evidence" value="ECO:0007669"/>
    <property type="project" value="InterPro"/>
</dbReference>
<dbReference type="Gene3D" id="3.90.70.10">
    <property type="entry name" value="Cysteine proteinases"/>
    <property type="match status" value="1"/>
</dbReference>
<dbReference type="PANTHER" id="PTHR10183">
    <property type="entry name" value="CALPAIN"/>
    <property type="match status" value="1"/>
</dbReference>
<keyword evidence="3 6" id="KW-0378">Hydrolase</keyword>
<dbReference type="InterPro" id="IPR038765">
    <property type="entry name" value="Papain-like_cys_pep_sf"/>
</dbReference>
<organism evidence="9 10">
    <name type="scientific">Chrysochromulina tobinii</name>
    <dbReference type="NCBI Taxonomy" id="1460289"/>
    <lineage>
        <taxon>Eukaryota</taxon>
        <taxon>Haptista</taxon>
        <taxon>Haptophyta</taxon>
        <taxon>Prymnesiophyceae</taxon>
        <taxon>Prymnesiales</taxon>
        <taxon>Chrysochromulinaceae</taxon>
        <taxon>Chrysochromulina</taxon>
    </lineage>
</organism>
<feature type="active site" evidence="5 6">
    <location>
        <position position="734"/>
    </location>
</feature>